<dbReference type="AlphaFoldDB" id="H2BXD2"/>
<evidence type="ECO:0000313" key="2">
    <source>
        <dbReference type="Proteomes" id="UP000003844"/>
    </source>
</evidence>
<dbReference type="HOGENOM" id="CLU_2060611_0_0_10"/>
<dbReference type="EMBL" id="JH594606">
    <property type="protein sequence ID" value="EHQ02014.1"/>
    <property type="molecule type" value="Genomic_DNA"/>
</dbReference>
<dbReference type="OrthoDB" id="1438837at2"/>
<name>H2BXD2_GILLR</name>
<dbReference type="STRING" id="865937.Gilli_1350"/>
<dbReference type="Proteomes" id="UP000003844">
    <property type="component" value="Unassembled WGS sequence"/>
</dbReference>
<dbReference type="RefSeq" id="WP_006988331.1">
    <property type="nucleotide sequence ID" value="NZ_JH594606.1"/>
</dbReference>
<proteinExistence type="predicted"/>
<sequence length="121" mass="14113">MTTYYNQSEILLTMRVLMKEYLKESLRSKELSEDFTELIKHNFLAKFVYYNPMENAIEIGVEDPNSKTGSYPEINIISYPLDGKTSWLDGSLKKNKNDMAFYGRLLNKNKLLFKDAEVIVL</sequence>
<organism evidence="1 2">
    <name type="scientific">Gillisia limnaea (strain DSM 15749 / LMG 21470 / R-8282)</name>
    <dbReference type="NCBI Taxonomy" id="865937"/>
    <lineage>
        <taxon>Bacteria</taxon>
        <taxon>Pseudomonadati</taxon>
        <taxon>Bacteroidota</taxon>
        <taxon>Flavobacteriia</taxon>
        <taxon>Flavobacteriales</taxon>
        <taxon>Flavobacteriaceae</taxon>
        <taxon>Gillisia</taxon>
    </lineage>
</organism>
<dbReference type="eggNOG" id="ENOG5032VJK">
    <property type="taxonomic scope" value="Bacteria"/>
</dbReference>
<gene>
    <name evidence="1" type="ORF">Gilli_1350</name>
</gene>
<accession>H2BXD2</accession>
<evidence type="ECO:0000313" key="1">
    <source>
        <dbReference type="EMBL" id="EHQ02014.1"/>
    </source>
</evidence>
<protein>
    <submittedName>
        <fullName evidence="1">Uncharacterized protein</fullName>
    </submittedName>
</protein>
<reference evidence="2" key="1">
    <citation type="journal article" date="2012" name="Stand. Genomic Sci.">
        <title>Genome sequence of the Antarctic rhodopsins-containing flavobacterium Gillisia limnaea type strain (R-8282(T)).</title>
        <authorList>
            <person name="Riedel T."/>
            <person name="Held B."/>
            <person name="Nolan M."/>
            <person name="Lucas S."/>
            <person name="Lapidus A."/>
            <person name="Tice H."/>
            <person name="Del Rio T.G."/>
            <person name="Cheng J.F."/>
            <person name="Han C."/>
            <person name="Tapia R."/>
            <person name="Goodwin L.A."/>
            <person name="Pitluck S."/>
            <person name="Liolios K."/>
            <person name="Mavromatis K."/>
            <person name="Pagani I."/>
            <person name="Ivanova N."/>
            <person name="Mikhailova N."/>
            <person name="Pati A."/>
            <person name="Chen A."/>
            <person name="Palaniappan K."/>
            <person name="Land M."/>
            <person name="Rohde M."/>
            <person name="Tindall B.J."/>
            <person name="Detter J.C."/>
            <person name="Goker M."/>
            <person name="Bristow J."/>
            <person name="Eisen J.A."/>
            <person name="Markowitz V."/>
            <person name="Hugenholtz P."/>
            <person name="Kyrpides N.C."/>
            <person name="Klenk H.P."/>
            <person name="Woyke T."/>
        </authorList>
    </citation>
    <scope>NUCLEOTIDE SEQUENCE [LARGE SCALE GENOMIC DNA]</scope>
    <source>
        <strain evidence="2">DSM 15749 / LMG 21470 / R-8282</strain>
    </source>
</reference>
<keyword evidence="2" id="KW-1185">Reference proteome</keyword>